<protein>
    <submittedName>
        <fullName evidence="3">Thioredoxin domain-containing protein</fullName>
    </submittedName>
</protein>
<dbReference type="InterPro" id="IPR036249">
    <property type="entry name" value="Thioredoxin-like_sf"/>
</dbReference>
<feature type="compositionally biased region" description="Basic residues" evidence="2">
    <location>
        <begin position="153"/>
        <end position="175"/>
    </location>
</feature>
<dbReference type="Pfam" id="PF13899">
    <property type="entry name" value="Thioredoxin_7"/>
    <property type="match status" value="1"/>
</dbReference>
<dbReference type="PROSITE" id="PS00194">
    <property type="entry name" value="THIOREDOXIN_1"/>
    <property type="match status" value="1"/>
</dbReference>
<name>A0A8S9ZIS8_9BILA</name>
<accession>A0A8S9ZIS8</accession>
<organism evidence="3 4">
    <name type="scientific">Meloidogyne graminicola</name>
    <dbReference type="NCBI Taxonomy" id="189291"/>
    <lineage>
        <taxon>Eukaryota</taxon>
        <taxon>Metazoa</taxon>
        <taxon>Ecdysozoa</taxon>
        <taxon>Nematoda</taxon>
        <taxon>Chromadorea</taxon>
        <taxon>Rhabditida</taxon>
        <taxon>Tylenchina</taxon>
        <taxon>Tylenchomorpha</taxon>
        <taxon>Tylenchoidea</taxon>
        <taxon>Meloidogynidae</taxon>
        <taxon>Meloidogyninae</taxon>
        <taxon>Meloidogyne</taxon>
    </lineage>
</organism>
<sequence>MKKKKKKNIEKEIDLSNGFGKEINWIKWNEAISIALDLNKPIFLLIHKTWCGACQALKKSFINSNKREELIELSKHFVMVNLEDDDEPEEDEYAPDGRYIPRLFILNKKGHPLAVDNKKNYPNNKQYFPQVPDVIRAMNIGLEKFNEEEEKKRFKRRKRKKERRRKYKGKTINKG</sequence>
<evidence type="ECO:0000313" key="3">
    <source>
        <dbReference type="EMBL" id="KAF7633206.1"/>
    </source>
</evidence>
<dbReference type="Gene3D" id="3.40.30.10">
    <property type="entry name" value="Glutaredoxin"/>
    <property type="match status" value="1"/>
</dbReference>
<feature type="region of interest" description="Disordered" evidence="2">
    <location>
        <begin position="151"/>
        <end position="175"/>
    </location>
</feature>
<dbReference type="InterPro" id="IPR051099">
    <property type="entry name" value="AGR/TXD"/>
</dbReference>
<evidence type="ECO:0000256" key="1">
    <source>
        <dbReference type="ARBA" id="ARBA00022729"/>
    </source>
</evidence>
<keyword evidence="4" id="KW-1185">Reference proteome</keyword>
<evidence type="ECO:0000313" key="4">
    <source>
        <dbReference type="Proteomes" id="UP000605970"/>
    </source>
</evidence>
<dbReference type="GO" id="GO:0005783">
    <property type="term" value="C:endoplasmic reticulum"/>
    <property type="evidence" value="ECO:0007669"/>
    <property type="project" value="TreeGrafter"/>
</dbReference>
<dbReference type="PANTHER" id="PTHR15337">
    <property type="entry name" value="ANTERIOR GRADIENT PROTEIN-RELATED"/>
    <property type="match status" value="1"/>
</dbReference>
<evidence type="ECO:0000256" key="2">
    <source>
        <dbReference type="SAM" id="MobiDB-lite"/>
    </source>
</evidence>
<dbReference type="Proteomes" id="UP000605970">
    <property type="component" value="Unassembled WGS sequence"/>
</dbReference>
<proteinExistence type="predicted"/>
<keyword evidence="1" id="KW-0732">Signal</keyword>
<dbReference type="OrthoDB" id="262308at2759"/>
<dbReference type="InterPro" id="IPR017937">
    <property type="entry name" value="Thioredoxin_CS"/>
</dbReference>
<gene>
    <name evidence="3" type="ORF">Mgra_00007396</name>
</gene>
<dbReference type="PANTHER" id="PTHR15337:SF23">
    <property type="entry name" value="THIOREDOXIN DOMAIN-CONTAINING PROTEIN"/>
    <property type="match status" value="1"/>
</dbReference>
<dbReference type="EMBL" id="JABEBT010000082">
    <property type="protein sequence ID" value="KAF7633206.1"/>
    <property type="molecule type" value="Genomic_DNA"/>
</dbReference>
<dbReference type="SUPFAM" id="SSF52833">
    <property type="entry name" value="Thioredoxin-like"/>
    <property type="match status" value="1"/>
</dbReference>
<reference evidence="3" key="1">
    <citation type="journal article" date="2020" name="Ecol. Evol.">
        <title>Genome structure and content of the rice root-knot nematode (Meloidogyne graminicola).</title>
        <authorList>
            <person name="Phan N.T."/>
            <person name="Danchin E.G.J."/>
            <person name="Klopp C."/>
            <person name="Perfus-Barbeoch L."/>
            <person name="Kozlowski D.K."/>
            <person name="Koutsovoulos G.D."/>
            <person name="Lopez-Roques C."/>
            <person name="Bouchez O."/>
            <person name="Zahm M."/>
            <person name="Besnard G."/>
            <person name="Bellafiore S."/>
        </authorList>
    </citation>
    <scope>NUCLEOTIDE SEQUENCE</scope>
    <source>
        <strain evidence="3">VN-18</strain>
    </source>
</reference>
<dbReference type="AlphaFoldDB" id="A0A8S9ZIS8"/>
<comment type="caution">
    <text evidence="3">The sequence shown here is derived from an EMBL/GenBank/DDBJ whole genome shotgun (WGS) entry which is preliminary data.</text>
</comment>